<feature type="region of interest" description="Disordered" evidence="1">
    <location>
        <begin position="509"/>
        <end position="545"/>
    </location>
</feature>
<keyword evidence="2" id="KW-1133">Transmembrane helix</keyword>
<evidence type="ECO:0000313" key="5">
    <source>
        <dbReference type="Proteomes" id="UP000249218"/>
    </source>
</evidence>
<feature type="chain" id="PRO_5016015975" evidence="3">
    <location>
        <begin position="18"/>
        <end position="583"/>
    </location>
</feature>
<evidence type="ECO:0000256" key="3">
    <source>
        <dbReference type="SAM" id="SignalP"/>
    </source>
</evidence>
<dbReference type="AlphaFoldDB" id="A0A2W1BUU6"/>
<accession>A0A2W1BUU6</accession>
<dbReference type="Proteomes" id="UP000249218">
    <property type="component" value="Unassembled WGS sequence"/>
</dbReference>
<evidence type="ECO:0000256" key="1">
    <source>
        <dbReference type="SAM" id="MobiDB-lite"/>
    </source>
</evidence>
<dbReference type="OrthoDB" id="7491889at2759"/>
<feature type="region of interest" description="Disordered" evidence="1">
    <location>
        <begin position="17"/>
        <end position="61"/>
    </location>
</feature>
<keyword evidence="5" id="KW-1185">Reference proteome</keyword>
<name>A0A2W1BUU6_HELAM</name>
<feature type="compositionally biased region" description="Basic residues" evidence="1">
    <location>
        <begin position="19"/>
        <end position="32"/>
    </location>
</feature>
<organism evidence="4 5">
    <name type="scientific">Helicoverpa armigera</name>
    <name type="common">Cotton bollworm</name>
    <name type="synonym">Heliothis armigera</name>
    <dbReference type="NCBI Taxonomy" id="29058"/>
    <lineage>
        <taxon>Eukaryota</taxon>
        <taxon>Metazoa</taxon>
        <taxon>Ecdysozoa</taxon>
        <taxon>Arthropoda</taxon>
        <taxon>Hexapoda</taxon>
        <taxon>Insecta</taxon>
        <taxon>Pterygota</taxon>
        <taxon>Neoptera</taxon>
        <taxon>Endopterygota</taxon>
        <taxon>Lepidoptera</taxon>
        <taxon>Glossata</taxon>
        <taxon>Ditrysia</taxon>
        <taxon>Noctuoidea</taxon>
        <taxon>Noctuidae</taxon>
        <taxon>Heliothinae</taxon>
        <taxon>Helicoverpa</taxon>
    </lineage>
</organism>
<evidence type="ECO:0000313" key="4">
    <source>
        <dbReference type="EMBL" id="PZC76426.1"/>
    </source>
</evidence>
<evidence type="ECO:0000256" key="2">
    <source>
        <dbReference type="SAM" id="Phobius"/>
    </source>
</evidence>
<protein>
    <submittedName>
        <fullName evidence="4">Uncharacterized protein</fullName>
    </submittedName>
</protein>
<feature type="transmembrane region" description="Helical" evidence="2">
    <location>
        <begin position="294"/>
        <end position="315"/>
    </location>
</feature>
<proteinExistence type="predicted"/>
<keyword evidence="2" id="KW-0812">Transmembrane</keyword>
<feature type="region of interest" description="Disordered" evidence="1">
    <location>
        <begin position="449"/>
        <end position="468"/>
    </location>
</feature>
<keyword evidence="2" id="KW-0472">Membrane</keyword>
<gene>
    <name evidence="4" type="primary">HaOG204665</name>
    <name evidence="4" type="ORF">B5X24_HaOG204665</name>
</gene>
<feature type="compositionally biased region" description="Basic and acidic residues" evidence="1">
    <location>
        <begin position="457"/>
        <end position="468"/>
    </location>
</feature>
<sequence>MQFVVIVLLLITTGVTARSHGHARHGTTHHYPHSTGYSGYGTGGSHTYPHSPGMSGNTNRGNVQQTYYQQHNTVQNSYRPKTEVHHHYHYSPPQQISYGSTYHPVYQGHPPVYVYEYRDSGSRFDTLLTGLALYNLGRNSHSHSHYSDRQYTGSPGETCRLGISKRNGEYEETRIDCNLMSSFIWEDTSHSSGSTSTGQQVIKNTTEVKVTQTVNGLGNSSSVTTVTKSETVVDALNVKGPSIAVTPGMTCFMIRSFRDTTVLRKPVDCGLLQEYARSSLYRNSGQCNMPSTRIVLYFLIIYLVIYFKCCVVTCVRNMNLRHLSVLVTVIVLLPGQAVSRFFVPRIYTPRISMPELSVPRIPDIHVPTMHEFNIPKIHDYNFPNVHDVSFPKFHDYSFPKAQDVSVPKTEELSNGVRNVHPEHPKNDVKQYDIMKTMMKEEELNKVLDTEGNNKLTSKKDPTSPKHEEELIYKSKHEYSTNKKIEFKDIEEEVIDLAEDVLDMIDALTADDGGEGVTGESSDKSDSEDLDLPSISFGGKNKKRLHKRKNNRLCKRIKKVSEAFEDLFKDDSDEHNNSTLSTEG</sequence>
<feature type="signal peptide" evidence="3">
    <location>
        <begin position="1"/>
        <end position="17"/>
    </location>
</feature>
<feature type="transmembrane region" description="Helical" evidence="2">
    <location>
        <begin position="322"/>
        <end position="343"/>
    </location>
</feature>
<keyword evidence="3" id="KW-0732">Signal</keyword>
<dbReference type="EMBL" id="KZ149958">
    <property type="protein sequence ID" value="PZC76426.1"/>
    <property type="molecule type" value="Genomic_DNA"/>
</dbReference>
<reference evidence="4 5" key="1">
    <citation type="journal article" date="2017" name="BMC Biol.">
        <title>Genomic innovations, transcriptional plasticity and gene loss underlying the evolution and divergence of two highly polyphagous and invasive Helicoverpa pest species.</title>
        <authorList>
            <person name="Pearce S.L."/>
            <person name="Clarke D.F."/>
            <person name="East P.D."/>
            <person name="Elfekih S."/>
            <person name="Gordon K.H."/>
            <person name="Jermiin L.S."/>
            <person name="McGaughran A."/>
            <person name="Oakeshott J.G."/>
            <person name="Papanikolaou A."/>
            <person name="Perera O.P."/>
            <person name="Rane R.V."/>
            <person name="Richards S."/>
            <person name="Tay W.T."/>
            <person name="Walsh T.K."/>
            <person name="Anderson A."/>
            <person name="Anderson C.J."/>
            <person name="Asgari S."/>
            <person name="Board P.G."/>
            <person name="Bretschneider A."/>
            <person name="Campbell P.M."/>
            <person name="Chertemps T."/>
            <person name="Christeller J.T."/>
            <person name="Coppin C.W."/>
            <person name="Downes S.J."/>
            <person name="Duan G."/>
            <person name="Farnsworth C.A."/>
            <person name="Good R.T."/>
            <person name="Han L.B."/>
            <person name="Han Y.C."/>
            <person name="Hatje K."/>
            <person name="Horne I."/>
            <person name="Huang Y.P."/>
            <person name="Hughes D.S."/>
            <person name="Jacquin-Joly E."/>
            <person name="James W."/>
            <person name="Jhangiani S."/>
            <person name="Kollmar M."/>
            <person name="Kuwar S.S."/>
            <person name="Li S."/>
            <person name="Liu N.Y."/>
            <person name="Maibeche M.T."/>
            <person name="Miller J.R."/>
            <person name="Montagne N."/>
            <person name="Perry T."/>
            <person name="Qu J."/>
            <person name="Song S.V."/>
            <person name="Sutton G.G."/>
            <person name="Vogel H."/>
            <person name="Walenz B.P."/>
            <person name="Xu W."/>
            <person name="Zhang H.J."/>
            <person name="Zou Z."/>
            <person name="Batterham P."/>
            <person name="Edwards O.R."/>
            <person name="Feyereisen R."/>
            <person name="Gibbs R.A."/>
            <person name="Heckel D.G."/>
            <person name="McGrath A."/>
            <person name="Robin C."/>
            <person name="Scherer S.E."/>
            <person name="Worley K.C."/>
            <person name="Wu Y.D."/>
        </authorList>
    </citation>
    <scope>NUCLEOTIDE SEQUENCE [LARGE SCALE GENOMIC DNA]</scope>
    <source>
        <strain evidence="4">Harm_GR_Male_#8</strain>
        <tissue evidence="4">Whole organism</tissue>
    </source>
</reference>